<feature type="transmembrane region" description="Helical" evidence="1">
    <location>
        <begin position="113"/>
        <end position="135"/>
    </location>
</feature>
<evidence type="ECO:0000313" key="3">
    <source>
        <dbReference type="Proteomes" id="UP000298663"/>
    </source>
</evidence>
<keyword evidence="3" id="KW-1185">Reference proteome</keyword>
<keyword evidence="1" id="KW-0812">Transmembrane</keyword>
<organism evidence="2 3">
    <name type="scientific">Steinernema carpocapsae</name>
    <name type="common">Entomopathogenic nematode</name>
    <dbReference type="NCBI Taxonomy" id="34508"/>
    <lineage>
        <taxon>Eukaryota</taxon>
        <taxon>Metazoa</taxon>
        <taxon>Ecdysozoa</taxon>
        <taxon>Nematoda</taxon>
        <taxon>Chromadorea</taxon>
        <taxon>Rhabditida</taxon>
        <taxon>Tylenchina</taxon>
        <taxon>Panagrolaimomorpha</taxon>
        <taxon>Strongyloidoidea</taxon>
        <taxon>Steinernematidae</taxon>
        <taxon>Steinernema</taxon>
    </lineage>
</organism>
<sequence>MKRSEEIALGWSYIAVGVLSLIFNFLVSFGILSSKELLANSSYKILVQINLTLLLETCIHMLSGFKSVTLINFGWLGEELMGAIMNFAWFATMTLTLLLALDRFYTIVLSRKVHLTKWIMIVGLRSLTCVLSATLS</sequence>
<dbReference type="Gene3D" id="1.20.1070.10">
    <property type="entry name" value="Rhodopsin 7-helix transmembrane proteins"/>
    <property type="match status" value="1"/>
</dbReference>
<accession>A0A4U5NI19</accession>
<name>A0A4U5NI19_STECR</name>
<evidence type="ECO:0000256" key="1">
    <source>
        <dbReference type="SAM" id="Phobius"/>
    </source>
</evidence>
<feature type="transmembrane region" description="Helical" evidence="1">
    <location>
        <begin position="83"/>
        <end position="101"/>
    </location>
</feature>
<evidence type="ECO:0008006" key="4">
    <source>
        <dbReference type="Google" id="ProtNLM"/>
    </source>
</evidence>
<reference evidence="2 3" key="2">
    <citation type="journal article" date="2019" name="G3 (Bethesda)">
        <title>Hybrid Assembly of the Genome of the Entomopathogenic Nematode Steinernema carpocapsae Identifies the X-Chromosome.</title>
        <authorList>
            <person name="Serra L."/>
            <person name="Macchietto M."/>
            <person name="Macias-Munoz A."/>
            <person name="McGill C.J."/>
            <person name="Rodriguez I.M."/>
            <person name="Rodriguez B."/>
            <person name="Murad R."/>
            <person name="Mortazavi A."/>
        </authorList>
    </citation>
    <scope>NUCLEOTIDE SEQUENCE [LARGE SCALE GENOMIC DNA]</scope>
    <source>
        <strain evidence="2 3">ALL</strain>
    </source>
</reference>
<dbReference type="SUPFAM" id="SSF81321">
    <property type="entry name" value="Family A G protein-coupled receptor-like"/>
    <property type="match status" value="1"/>
</dbReference>
<proteinExistence type="predicted"/>
<comment type="caution">
    <text evidence="2">The sequence shown here is derived from an EMBL/GenBank/DDBJ whole genome shotgun (WGS) entry which is preliminary data.</text>
</comment>
<keyword evidence="1" id="KW-1133">Transmembrane helix</keyword>
<reference evidence="2 3" key="1">
    <citation type="journal article" date="2015" name="Genome Biol.">
        <title>Comparative genomics of Steinernema reveals deeply conserved gene regulatory networks.</title>
        <authorList>
            <person name="Dillman A.R."/>
            <person name="Macchietto M."/>
            <person name="Porter C.F."/>
            <person name="Rogers A."/>
            <person name="Williams B."/>
            <person name="Antoshechkin I."/>
            <person name="Lee M.M."/>
            <person name="Goodwin Z."/>
            <person name="Lu X."/>
            <person name="Lewis E.E."/>
            <person name="Goodrich-Blair H."/>
            <person name="Stock S.P."/>
            <person name="Adams B.J."/>
            <person name="Sternberg P.W."/>
            <person name="Mortazavi A."/>
        </authorList>
    </citation>
    <scope>NUCLEOTIDE SEQUENCE [LARGE SCALE GENOMIC DNA]</scope>
    <source>
        <strain evidence="2 3">ALL</strain>
    </source>
</reference>
<protein>
    <recommendedName>
        <fullName evidence="4">G-protein coupled receptors family 1 profile domain-containing protein</fullName>
    </recommendedName>
</protein>
<evidence type="ECO:0000313" key="2">
    <source>
        <dbReference type="EMBL" id="TKR82787.1"/>
    </source>
</evidence>
<dbReference type="EMBL" id="AZBU02000004">
    <property type="protein sequence ID" value="TKR82787.1"/>
    <property type="molecule type" value="Genomic_DNA"/>
</dbReference>
<dbReference type="AlphaFoldDB" id="A0A4U5NI19"/>
<keyword evidence="1" id="KW-0472">Membrane</keyword>
<feature type="transmembrane region" description="Helical" evidence="1">
    <location>
        <begin position="12"/>
        <end position="33"/>
    </location>
</feature>
<feature type="transmembrane region" description="Helical" evidence="1">
    <location>
        <begin position="45"/>
        <end position="63"/>
    </location>
</feature>
<dbReference type="Proteomes" id="UP000298663">
    <property type="component" value="Unassembled WGS sequence"/>
</dbReference>
<gene>
    <name evidence="2" type="ORF">L596_016466</name>
</gene>